<keyword evidence="9" id="KW-1185">Reference proteome</keyword>
<feature type="compositionally biased region" description="Low complexity" evidence="7">
    <location>
        <begin position="309"/>
        <end position="326"/>
    </location>
</feature>
<feature type="region of interest" description="Disordered" evidence="7">
    <location>
        <begin position="600"/>
        <end position="622"/>
    </location>
</feature>
<accession>A0AAD1VJ06</accession>
<feature type="compositionally biased region" description="Basic and acidic residues" evidence="7">
    <location>
        <begin position="342"/>
        <end position="359"/>
    </location>
</feature>
<feature type="region of interest" description="Disordered" evidence="7">
    <location>
        <begin position="550"/>
        <end position="586"/>
    </location>
</feature>
<dbReference type="AlphaFoldDB" id="A0AAD1VJ06"/>
<feature type="compositionally biased region" description="Basic and acidic residues" evidence="7">
    <location>
        <begin position="381"/>
        <end position="392"/>
    </location>
</feature>
<protein>
    <submittedName>
        <fullName evidence="8">MAP7 domain-containing 2</fullName>
    </submittedName>
</protein>
<sequence length="715" mass="80250">MAEQGTAKTSPKSPRMAPVAGAIAAAMDSLFKTDERQRLAKERREEREKYLAAREQQIIEKERRAKLQYERQIEERWKKMEEQKLREEQKRAAVEEKRKNKIRAEEEKLEAMMRRAQERSQQLEQKQKRWSWGGALVAGSGRDAFDKLSSSTMSLQKPMDSPISKRLSASTATITRSPDRAHRMYLSPMENFLVTRLLMPTHSSLARSRSTAMLNEACYSPSVFHVCPRVAPASPLKSPYKSSPVRSAERRKTLMSPTAADGAKVATSPEPVQTEKLKKEKRSTTPNTASAVGSPFRRSESPATISKRTSSPATSKSHSKSNSQSAGKTSKLSPGSSNSSHETPKKRGKKELSSPKSDEANPDQGAESSKPEKISSPGVKADTHDKTSKSEKASPGAKGDTSDFTGKITAGTPNAEEAAKILTEKRRQARLQKEQEEQERREREEAERLKMEEDKRKAEEERVRLEEEARQQAEKKKLEDEENRRKAEEAASIKAEEERLLKEKQEKEMQAYLEKQKEEADAKAREAAEALKIEREQIIQQIEQERLERKKRIDEIMKRTRRGDTPESKKEESKPEIPPSLDLGTSENADMKVLVNGLSVHQGSKESETTVDTKPQELFSNGLKPSGGIIHLEALEGKYSSLDDSTDEVQSMDVSVSLDQHGTNNSRALEDLLDFTGQATYSKLSSESINIDDCNRNLIDGFNSPGQEPKLNTIC</sequence>
<proteinExistence type="inferred from homology"/>
<evidence type="ECO:0000256" key="6">
    <source>
        <dbReference type="SAM" id="Coils"/>
    </source>
</evidence>
<feature type="compositionally biased region" description="Basic and acidic residues" evidence="7">
    <location>
        <begin position="550"/>
        <end position="575"/>
    </location>
</feature>
<dbReference type="EMBL" id="OW240912">
    <property type="protein sequence ID" value="CAH2220612.1"/>
    <property type="molecule type" value="Genomic_DNA"/>
</dbReference>
<reference evidence="8" key="1">
    <citation type="submission" date="2022-03" db="EMBL/GenBank/DDBJ databases">
        <authorList>
            <person name="Alioto T."/>
            <person name="Alioto T."/>
            <person name="Gomez Garrido J."/>
        </authorList>
    </citation>
    <scope>NUCLEOTIDE SEQUENCE</scope>
</reference>
<feature type="coiled-coil region" evidence="6">
    <location>
        <begin position="36"/>
        <end position="129"/>
    </location>
</feature>
<evidence type="ECO:0000256" key="1">
    <source>
        <dbReference type="ARBA" id="ARBA00004245"/>
    </source>
</evidence>
<dbReference type="InterPro" id="IPR051483">
    <property type="entry name" value="MAP7_domain-containing"/>
</dbReference>
<feature type="region of interest" description="Disordered" evidence="7">
    <location>
        <begin position="231"/>
        <end position="503"/>
    </location>
</feature>
<dbReference type="Proteomes" id="UP001295444">
    <property type="component" value="Chromosome 01"/>
</dbReference>
<evidence type="ECO:0000256" key="5">
    <source>
        <dbReference type="ARBA" id="ARBA00023212"/>
    </source>
</evidence>
<dbReference type="PANTHER" id="PTHR15073">
    <property type="entry name" value="MICROTUBULE-ASSOCIATED PROTEIN"/>
    <property type="match status" value="1"/>
</dbReference>
<keyword evidence="3" id="KW-0963">Cytoplasm</keyword>
<dbReference type="PANTHER" id="PTHR15073:SF3">
    <property type="entry name" value="MAP7 DOMAIN-CONTAINING PROTEIN 2"/>
    <property type="match status" value="1"/>
</dbReference>
<evidence type="ECO:0000256" key="4">
    <source>
        <dbReference type="ARBA" id="ARBA00023054"/>
    </source>
</evidence>
<evidence type="ECO:0000313" key="9">
    <source>
        <dbReference type="Proteomes" id="UP001295444"/>
    </source>
</evidence>
<keyword evidence="5" id="KW-0206">Cytoskeleton</keyword>
<comment type="subcellular location">
    <subcellularLocation>
        <location evidence="1">Cytoplasm</location>
        <location evidence="1">Cytoskeleton</location>
    </subcellularLocation>
</comment>
<evidence type="ECO:0000256" key="3">
    <source>
        <dbReference type="ARBA" id="ARBA00022490"/>
    </source>
</evidence>
<organism evidence="8 9">
    <name type="scientific">Pelobates cultripes</name>
    <name type="common">Western spadefoot toad</name>
    <dbReference type="NCBI Taxonomy" id="61616"/>
    <lineage>
        <taxon>Eukaryota</taxon>
        <taxon>Metazoa</taxon>
        <taxon>Chordata</taxon>
        <taxon>Craniata</taxon>
        <taxon>Vertebrata</taxon>
        <taxon>Euteleostomi</taxon>
        <taxon>Amphibia</taxon>
        <taxon>Batrachia</taxon>
        <taxon>Anura</taxon>
        <taxon>Pelobatoidea</taxon>
        <taxon>Pelobatidae</taxon>
        <taxon>Pelobates</taxon>
    </lineage>
</organism>
<gene>
    <name evidence="8" type="ORF">PECUL_23A021659</name>
</gene>
<feature type="compositionally biased region" description="Basic and acidic residues" evidence="7">
    <location>
        <begin position="417"/>
        <end position="503"/>
    </location>
</feature>
<evidence type="ECO:0000256" key="7">
    <source>
        <dbReference type="SAM" id="MobiDB-lite"/>
    </source>
</evidence>
<comment type="similarity">
    <text evidence="2">Belongs to the MAP7 family.</text>
</comment>
<evidence type="ECO:0000256" key="2">
    <source>
        <dbReference type="ARBA" id="ARBA00007525"/>
    </source>
</evidence>
<dbReference type="Pfam" id="PF05672">
    <property type="entry name" value="MAP7"/>
    <property type="match status" value="1"/>
</dbReference>
<dbReference type="GO" id="GO:0000226">
    <property type="term" value="P:microtubule cytoskeleton organization"/>
    <property type="evidence" value="ECO:0007669"/>
    <property type="project" value="InterPro"/>
</dbReference>
<dbReference type="GO" id="GO:0015630">
    <property type="term" value="C:microtubule cytoskeleton"/>
    <property type="evidence" value="ECO:0007669"/>
    <property type="project" value="InterPro"/>
</dbReference>
<feature type="compositionally biased region" description="Polar residues" evidence="7">
    <location>
        <begin position="327"/>
        <end position="341"/>
    </location>
</feature>
<dbReference type="InterPro" id="IPR008604">
    <property type="entry name" value="MAP7_fam"/>
</dbReference>
<evidence type="ECO:0000313" key="8">
    <source>
        <dbReference type="EMBL" id="CAH2220612.1"/>
    </source>
</evidence>
<name>A0AAD1VJ06_PELCU</name>
<keyword evidence="4 6" id="KW-0175">Coiled coil</keyword>